<sequence>MNIDQYFTTEKENAFLGLFKVYVQREGWQDLLQQVETRTDFFTAPASTRHHGAYEGGLLDHSLHVCYRLHDLRRTLANQHIVLSEESCTICALLHDICKANQYHKEKKWQKNDVGQWEEKMVYIFKDDMPLGHGEKSVMMILPYMRLTAEEQLAIRWHMGRFDTAADNYNGLQTLGAAQRAYPLVTALHLADMMATWFDETEYDG</sequence>
<comment type="caution">
    <text evidence="2">The sequence shown here is derived from an EMBL/GenBank/DDBJ whole genome shotgun (WGS) entry which is preliminary data.</text>
</comment>
<organism evidence="2 3">
    <name type="scientific">Megasphaera cerevisiae DSM 20462</name>
    <dbReference type="NCBI Taxonomy" id="1122219"/>
    <lineage>
        <taxon>Bacteria</taxon>
        <taxon>Bacillati</taxon>
        <taxon>Bacillota</taxon>
        <taxon>Negativicutes</taxon>
        <taxon>Veillonellales</taxon>
        <taxon>Veillonellaceae</taxon>
        <taxon>Megasphaera</taxon>
    </lineage>
</organism>
<dbReference type="RefSeq" id="WP_048515553.1">
    <property type="nucleotide sequence ID" value="NZ_FUXD01000061.1"/>
</dbReference>
<protein>
    <recommendedName>
        <fullName evidence="1">HD domain-containing protein</fullName>
    </recommendedName>
</protein>
<dbReference type="Gene3D" id="1.10.3210.10">
    <property type="entry name" value="Hypothetical protein af1432"/>
    <property type="match status" value="1"/>
</dbReference>
<dbReference type="EMBL" id="LEKT01000079">
    <property type="protein sequence ID" value="KMO85278.1"/>
    <property type="molecule type" value="Genomic_DNA"/>
</dbReference>
<evidence type="ECO:0000313" key="2">
    <source>
        <dbReference type="EMBL" id="KMO85278.1"/>
    </source>
</evidence>
<proteinExistence type="predicted"/>
<dbReference type="InterPro" id="IPR006674">
    <property type="entry name" value="HD_domain"/>
</dbReference>
<dbReference type="Proteomes" id="UP000036503">
    <property type="component" value="Unassembled WGS sequence"/>
</dbReference>
<dbReference type="Pfam" id="PF01966">
    <property type="entry name" value="HD"/>
    <property type="match status" value="1"/>
</dbReference>
<dbReference type="AlphaFoldDB" id="A0A0J6WSZ4"/>
<keyword evidence="3" id="KW-1185">Reference proteome</keyword>
<evidence type="ECO:0000313" key="3">
    <source>
        <dbReference type="Proteomes" id="UP000036503"/>
    </source>
</evidence>
<gene>
    <name evidence="2" type="ORF">AB840_14470</name>
</gene>
<dbReference type="OrthoDB" id="357543at2"/>
<reference evidence="2 3" key="1">
    <citation type="submission" date="2015-06" db="EMBL/GenBank/DDBJ databases">
        <title>Draft genome sequence of beer spoilage bacterium Megasphaera cerevisiae type strain 20462.</title>
        <authorList>
            <person name="Kutumbaka K."/>
            <person name="Pasmowitz J."/>
            <person name="Mategko J."/>
            <person name="Reyes D."/>
            <person name="Friedrich A."/>
            <person name="Han S."/>
            <person name="Martens-Habbena W."/>
            <person name="Neal-McKinney J."/>
            <person name="Janagama H.K."/>
            <person name="Nadala C."/>
            <person name="Samadpour M."/>
        </authorList>
    </citation>
    <scope>NUCLEOTIDE SEQUENCE [LARGE SCALE GENOMIC DNA]</scope>
    <source>
        <strain evidence="2 3">DSM 20462</strain>
    </source>
</reference>
<accession>A0A0J6WSZ4</accession>
<dbReference type="SUPFAM" id="SSF109604">
    <property type="entry name" value="HD-domain/PDEase-like"/>
    <property type="match status" value="1"/>
</dbReference>
<evidence type="ECO:0000259" key="1">
    <source>
        <dbReference type="Pfam" id="PF01966"/>
    </source>
</evidence>
<name>A0A0J6WSZ4_9FIRM</name>
<dbReference type="PATRIC" id="fig|1122219.3.peg.3264"/>
<feature type="domain" description="HD" evidence="1">
    <location>
        <begin position="59"/>
        <end position="174"/>
    </location>
</feature>
<dbReference type="InParanoid" id="A0A0J6WSZ4"/>